<evidence type="ECO:0000313" key="1">
    <source>
        <dbReference type="EMBL" id="PJF01593.1"/>
    </source>
</evidence>
<proteinExistence type="predicted"/>
<name>A0A2M8MBM8_9ACTN</name>
<organism evidence="1 2">
    <name type="scientific">Streptomyces carminius</name>
    <dbReference type="NCBI Taxonomy" id="2665496"/>
    <lineage>
        <taxon>Bacteria</taxon>
        <taxon>Bacillati</taxon>
        <taxon>Actinomycetota</taxon>
        <taxon>Actinomycetes</taxon>
        <taxon>Kitasatosporales</taxon>
        <taxon>Streptomycetaceae</taxon>
        <taxon>Streptomyces</taxon>
    </lineage>
</organism>
<comment type="caution">
    <text evidence="1">The sequence shown here is derived from an EMBL/GenBank/DDBJ whole genome shotgun (WGS) entry which is preliminary data.</text>
</comment>
<accession>A0A2M8MBM8</accession>
<sequence>MTAEAPLDVLRGGDGSTAVSLHQVVGGSGEAPRTGRYSVTTVRPASPALVPPSTNCVYPVYCFGDP</sequence>
<protein>
    <submittedName>
        <fullName evidence="1">Uncharacterized protein</fullName>
    </submittedName>
</protein>
<keyword evidence="2" id="KW-1185">Reference proteome</keyword>
<evidence type="ECO:0000313" key="2">
    <source>
        <dbReference type="Proteomes" id="UP000230407"/>
    </source>
</evidence>
<dbReference type="AlphaFoldDB" id="A0A2M8MBM8"/>
<reference evidence="1 2" key="1">
    <citation type="submission" date="2017-11" db="EMBL/GenBank/DDBJ databases">
        <title>Streptomyces carmine sp. nov., a novel actinomycete isolated from Sophora alopecuroides in Xinjiang, China.</title>
        <authorList>
            <person name="Wang Y."/>
            <person name="Luo X."/>
            <person name="Wan C."/>
            <person name="Zhang L."/>
        </authorList>
    </citation>
    <scope>NUCLEOTIDE SEQUENCE [LARGE SCALE GENOMIC DNA]</scope>
    <source>
        <strain evidence="1 2">TRM SA0054</strain>
    </source>
</reference>
<dbReference type="EMBL" id="PGGW01000010">
    <property type="protein sequence ID" value="PJF01593.1"/>
    <property type="molecule type" value="Genomic_DNA"/>
</dbReference>
<gene>
    <name evidence="1" type="ORF">CUT44_02775</name>
</gene>
<dbReference type="Proteomes" id="UP000230407">
    <property type="component" value="Unassembled WGS sequence"/>
</dbReference>